<dbReference type="InterPro" id="IPR010994">
    <property type="entry name" value="RuvA_2-like"/>
</dbReference>
<proteinExistence type="inferred from homology"/>
<dbReference type="GO" id="GO:0009338">
    <property type="term" value="C:exodeoxyribonuclease V complex"/>
    <property type="evidence" value="ECO:0007669"/>
    <property type="project" value="TreeGrafter"/>
</dbReference>
<dbReference type="InterPro" id="IPR055446">
    <property type="entry name" value="RecD2_N_OB"/>
</dbReference>
<dbReference type="CDD" id="cd17933">
    <property type="entry name" value="DEXSc_RecD-like"/>
    <property type="match status" value="1"/>
</dbReference>
<dbReference type="GO" id="GO:0017116">
    <property type="term" value="F:single-stranded DNA helicase activity"/>
    <property type="evidence" value="ECO:0007669"/>
    <property type="project" value="TreeGrafter"/>
</dbReference>
<evidence type="ECO:0000313" key="4">
    <source>
        <dbReference type="EMBL" id="AEB10149.1"/>
    </source>
</evidence>
<dbReference type="EMBL" id="CP002629">
    <property type="protein sequence ID" value="AEB10149.1"/>
    <property type="molecule type" value="Genomic_DNA"/>
</dbReference>
<dbReference type="Gene3D" id="2.30.30.940">
    <property type="match status" value="1"/>
</dbReference>
<dbReference type="InterPro" id="IPR027417">
    <property type="entry name" value="P-loop_NTPase"/>
</dbReference>
<keyword evidence="5" id="KW-1185">Reference proteome</keyword>
<dbReference type="Pfam" id="PF13538">
    <property type="entry name" value="UvrD_C_2"/>
    <property type="match status" value="1"/>
</dbReference>
<dbReference type="Gene3D" id="1.10.150.20">
    <property type="entry name" value="5' to 3' exonuclease, C-terminal subdomain"/>
    <property type="match status" value="1"/>
</dbReference>
<dbReference type="CDD" id="cd18809">
    <property type="entry name" value="SF1_C_RecD"/>
    <property type="match status" value="1"/>
</dbReference>
<dbReference type="KEGG" id="dao:Desac_2325"/>
<dbReference type="PANTHER" id="PTHR43788">
    <property type="entry name" value="DNA2/NAM7 HELICASE FAMILY MEMBER"/>
    <property type="match status" value="1"/>
</dbReference>
<sequence length="720" mass="80694">MLVELQGQIERVTFFSEDTGFVVAQLKVRGQKHLVTIIGHLLAPKAGEGLRLKGEWSLHPKYGEQFKFTEHETMTPATASGMKKYLSSGFIKGIGPVMAQRIVQKFGGQTFDIIETGIERLAEVEGIGPKRRQMIQRAWEEQKQIREVMLFLQTHNISTAYAAKIFKQYGHQAVTVMQENPYQLAADIFGIGFLTADRIAMKLGFEKETPARLEAGILHTLKNVSNEGHVFFPYRPLLEKAREILAVEEQLIVQALSRLAFRQEVVVEESLDQDQRPVYLSGFYLAETNAAKRLKALMQAQQQLPFIEPAKALAWVQERLGLTLAPQQADAVTMSLRHKVLLITGGPGTGKTTIINAILKIWERLGVNVMMAAPTGRAAKRMSEVTGWEAKTIHRLLQYSQQKGGFQVSEGKTLPCDLLIIDEASMIDVVLLHHLLKATPRGATLILVGDANQLPSVGPGNVFRDLIASGTIPLVELTEIFRQAQESLIIVNAHRINRGQLPQWKAEPDKLADFFFLEQEEPQEVLHLVLELVKERIPKRFGFDPVEDIQVLTPMHRGVVGAGMLNQTLQRELNPDGPGLDRGGRMFKVNDKVMQIRNNYDKDVFNGDIGRISRIDQEMQELTIIFENREVIYDFGELDEIVLAYAISVHKSQGSEYPAVVLPMVTQHYLLLQRNLIYTAVTRGKKLVVIVGAKKALAMAIHNDKTKKRHSRLGARLAAG</sequence>
<dbReference type="GO" id="GO:0005524">
    <property type="term" value="F:ATP binding"/>
    <property type="evidence" value="ECO:0007669"/>
    <property type="project" value="UniProtKB-KW"/>
</dbReference>
<dbReference type="Gene3D" id="3.40.50.300">
    <property type="entry name" value="P-loop containing nucleotide triphosphate hydrolases"/>
    <property type="match status" value="2"/>
</dbReference>
<dbReference type="Pfam" id="PF13604">
    <property type="entry name" value="AAA_30"/>
    <property type="match status" value="1"/>
</dbReference>
<dbReference type="GO" id="GO:0006310">
    <property type="term" value="P:DNA recombination"/>
    <property type="evidence" value="ECO:0007669"/>
    <property type="project" value="InterPro"/>
</dbReference>
<dbReference type="RefSeq" id="WP_013707258.1">
    <property type="nucleotide sequence ID" value="NC_015388.1"/>
</dbReference>
<dbReference type="SMART" id="SM00382">
    <property type="entry name" value="AAA"/>
    <property type="match status" value="1"/>
</dbReference>
<dbReference type="GO" id="GO:0003677">
    <property type="term" value="F:DNA binding"/>
    <property type="evidence" value="ECO:0007669"/>
    <property type="project" value="InterPro"/>
</dbReference>
<dbReference type="Gene3D" id="1.10.10.2220">
    <property type="match status" value="1"/>
</dbReference>
<dbReference type="OrthoDB" id="9763659at2"/>
<dbReference type="SUPFAM" id="SSF52540">
    <property type="entry name" value="P-loop containing nucleoside triphosphate hydrolases"/>
    <property type="match status" value="2"/>
</dbReference>
<keyword evidence="1" id="KW-0547">Nucleotide-binding</keyword>
<keyword evidence="2" id="KW-0067">ATP-binding</keyword>
<name>F2NFN0_DESAR</name>
<keyword evidence="4" id="KW-0378">Hydrolase</keyword>
<dbReference type="AlphaFoldDB" id="F2NFN0"/>
<organism evidence="4 5">
    <name type="scientific">Desulfobacca acetoxidans (strain ATCC 700848 / DSM 11109 / ASRB2)</name>
    <dbReference type="NCBI Taxonomy" id="880072"/>
    <lineage>
        <taxon>Bacteria</taxon>
        <taxon>Pseudomonadati</taxon>
        <taxon>Thermodesulfobacteriota</taxon>
        <taxon>Desulfobaccia</taxon>
        <taxon>Desulfobaccales</taxon>
        <taxon>Desulfobaccaceae</taxon>
        <taxon>Desulfobacca</taxon>
    </lineage>
</organism>
<dbReference type="eggNOG" id="COG0272">
    <property type="taxonomic scope" value="Bacteria"/>
</dbReference>
<reference evidence="5" key="2">
    <citation type="submission" date="2011-03" db="EMBL/GenBank/DDBJ databases">
        <title>The complete genome of Desulfobacca acetoxidans DSM 11109.</title>
        <authorList>
            <consortium name="US DOE Joint Genome Institute (JGI-PGF)"/>
            <person name="Lucas S."/>
            <person name="Copeland A."/>
            <person name="Lapidus A."/>
            <person name="Bruce D."/>
            <person name="Goodwin L."/>
            <person name="Pitluck S."/>
            <person name="Peters L."/>
            <person name="Kyrpides N."/>
            <person name="Mavromatis K."/>
            <person name="Ivanova N."/>
            <person name="Ovchinnikova G."/>
            <person name="Teshima H."/>
            <person name="Detter J.C."/>
            <person name="Han C."/>
            <person name="Land M."/>
            <person name="Hauser L."/>
            <person name="Markowitz V."/>
            <person name="Cheng J.-F."/>
            <person name="Hugenholtz P."/>
            <person name="Woyke T."/>
            <person name="Wu D."/>
            <person name="Spring S."/>
            <person name="Schueler E."/>
            <person name="Brambilla E."/>
            <person name="Klenk H.-P."/>
            <person name="Eisen J.A."/>
        </authorList>
    </citation>
    <scope>NUCLEOTIDE SEQUENCE [LARGE SCALE GENOMIC DNA]</scope>
    <source>
        <strain evidence="5">ATCC 700848 / DSM 11109 / ASRB2</strain>
    </source>
</reference>
<dbReference type="GO" id="GO:0043139">
    <property type="term" value="F:5'-3' DNA helicase activity"/>
    <property type="evidence" value="ECO:0007669"/>
    <property type="project" value="InterPro"/>
</dbReference>
<evidence type="ECO:0000256" key="2">
    <source>
        <dbReference type="ARBA" id="ARBA00022840"/>
    </source>
</evidence>
<dbReference type="HAMAP" id="MF_01488">
    <property type="entry name" value="RecD2"/>
    <property type="match status" value="1"/>
</dbReference>
<dbReference type="eggNOG" id="COG0507">
    <property type="taxonomic scope" value="Bacteria"/>
</dbReference>
<accession>F2NFN0</accession>
<evidence type="ECO:0000313" key="5">
    <source>
        <dbReference type="Proteomes" id="UP000000483"/>
    </source>
</evidence>
<dbReference type="SUPFAM" id="SSF47781">
    <property type="entry name" value="RuvA domain 2-like"/>
    <property type="match status" value="1"/>
</dbReference>
<dbReference type="GO" id="GO:0008854">
    <property type="term" value="F:exodeoxyribonuclease V activity"/>
    <property type="evidence" value="ECO:0007669"/>
    <property type="project" value="UniProtKB-EC"/>
</dbReference>
<dbReference type="STRING" id="880072.Desac_2325"/>
<dbReference type="Proteomes" id="UP000000483">
    <property type="component" value="Chromosome"/>
</dbReference>
<evidence type="ECO:0000259" key="3">
    <source>
        <dbReference type="SMART" id="SM00382"/>
    </source>
</evidence>
<dbReference type="InterPro" id="IPR029493">
    <property type="entry name" value="RecD2-like_HHH"/>
</dbReference>
<dbReference type="InterPro" id="IPR006345">
    <property type="entry name" value="RecD2"/>
</dbReference>
<dbReference type="Pfam" id="PF14520">
    <property type="entry name" value="HHH_5"/>
    <property type="match status" value="1"/>
</dbReference>
<reference evidence="4 5" key="1">
    <citation type="journal article" date="2011" name="Stand. Genomic Sci.">
        <title>Complete genome sequence of the acetate-degrading sulfate reducer Desulfobacca acetoxidans type strain (ASRB2).</title>
        <authorList>
            <person name="Goker M."/>
            <person name="Teshima H."/>
            <person name="Lapidus A."/>
            <person name="Nolan M."/>
            <person name="Lucas S."/>
            <person name="Hammon N."/>
            <person name="Deshpande S."/>
            <person name="Cheng J.F."/>
            <person name="Tapia R."/>
            <person name="Han C."/>
            <person name="Goodwin L."/>
            <person name="Pitluck S."/>
            <person name="Huntemann M."/>
            <person name="Liolios K."/>
            <person name="Ivanova N."/>
            <person name="Pagani I."/>
            <person name="Mavromatis K."/>
            <person name="Ovchinikova G."/>
            <person name="Pati A."/>
            <person name="Chen A."/>
            <person name="Palaniappan K."/>
            <person name="Land M."/>
            <person name="Hauser L."/>
            <person name="Brambilla E.M."/>
            <person name="Rohde M."/>
            <person name="Spring S."/>
            <person name="Detter J.C."/>
            <person name="Woyke T."/>
            <person name="Bristow J."/>
            <person name="Eisen J.A."/>
            <person name="Markowitz V."/>
            <person name="Hugenholtz P."/>
            <person name="Kyrpides N.C."/>
            <person name="Klenk H.P."/>
        </authorList>
    </citation>
    <scope>NUCLEOTIDE SEQUENCE [LARGE SCALE GENOMIC DNA]</scope>
    <source>
        <strain evidence="5">ATCC 700848 / DSM 11109 / ASRB2</strain>
    </source>
</reference>
<dbReference type="Pfam" id="PF23139">
    <property type="entry name" value="OB_YrrC"/>
    <property type="match status" value="1"/>
</dbReference>
<dbReference type="Pfam" id="PF18335">
    <property type="entry name" value="SH3_13"/>
    <property type="match status" value="1"/>
</dbReference>
<dbReference type="InterPro" id="IPR041451">
    <property type="entry name" value="RecD2_SH13"/>
</dbReference>
<evidence type="ECO:0000256" key="1">
    <source>
        <dbReference type="ARBA" id="ARBA00022741"/>
    </source>
</evidence>
<dbReference type="EC" id="3.1.11.5" evidence="4"/>
<feature type="domain" description="AAA+ ATPase" evidence="3">
    <location>
        <begin position="337"/>
        <end position="478"/>
    </location>
</feature>
<dbReference type="HOGENOM" id="CLU_007524_0_3_7"/>
<protein>
    <submittedName>
        <fullName evidence="4">Helicase, RecD/TraA family</fullName>
        <ecNumber evidence="4">3.1.11.5</ecNumber>
    </submittedName>
</protein>
<dbReference type="InterPro" id="IPR027785">
    <property type="entry name" value="UvrD-like_helicase_C"/>
</dbReference>
<gene>
    <name evidence="4" type="ordered locus">Desac_2325</name>
</gene>
<keyword evidence="4" id="KW-0347">Helicase</keyword>
<dbReference type="PANTHER" id="PTHR43788:SF6">
    <property type="entry name" value="DNA HELICASE B"/>
    <property type="match status" value="1"/>
</dbReference>
<dbReference type="InterPro" id="IPR003593">
    <property type="entry name" value="AAA+_ATPase"/>
</dbReference>
<dbReference type="Pfam" id="PF14490">
    <property type="entry name" value="HHH_RecD2"/>
    <property type="match status" value="1"/>
</dbReference>
<dbReference type="InterPro" id="IPR050534">
    <property type="entry name" value="Coronavir_polyprotein_1ab"/>
</dbReference>
<dbReference type="NCBIfam" id="TIGR01448">
    <property type="entry name" value="recD_rel"/>
    <property type="match status" value="1"/>
</dbReference>